<dbReference type="InterPro" id="IPR013216">
    <property type="entry name" value="Methyltransf_11"/>
</dbReference>
<dbReference type="Proteomes" id="UP000188929">
    <property type="component" value="Unassembled WGS sequence"/>
</dbReference>
<dbReference type="GO" id="GO:0032259">
    <property type="term" value="P:methylation"/>
    <property type="evidence" value="ECO:0007669"/>
    <property type="project" value="UniProtKB-KW"/>
</dbReference>
<reference evidence="6" key="1">
    <citation type="submission" date="2016-10" db="EMBL/GenBank/DDBJ databases">
        <title>Frankia sp. NRRL B-16386 Genome sequencing.</title>
        <authorList>
            <person name="Ghodhbane-Gtari F."/>
            <person name="Swanson E."/>
            <person name="Gueddou A."/>
            <person name="Hezbri K."/>
            <person name="Ktari K."/>
            <person name="Nouioui I."/>
            <person name="Morris K."/>
            <person name="Simpson S."/>
            <person name="Abebe-Akele F."/>
            <person name="Thomas K."/>
            <person name="Gtari M."/>
            <person name="Tisa L.S."/>
        </authorList>
    </citation>
    <scope>NUCLEOTIDE SEQUENCE [LARGE SCALE GENOMIC DNA]</scope>
    <source>
        <strain evidence="6">NRRL B-16386</strain>
    </source>
</reference>
<evidence type="ECO:0000256" key="1">
    <source>
        <dbReference type="ARBA" id="ARBA00008361"/>
    </source>
</evidence>
<dbReference type="InterPro" id="IPR051052">
    <property type="entry name" value="Diverse_substrate_MTase"/>
</dbReference>
<dbReference type="Pfam" id="PF08241">
    <property type="entry name" value="Methyltransf_11"/>
    <property type="match status" value="1"/>
</dbReference>
<keyword evidence="5" id="KW-0830">Ubiquinone</keyword>
<protein>
    <submittedName>
        <fullName evidence="5">Ubiquinone biosynthesis protein UbiE</fullName>
    </submittedName>
</protein>
<accession>A0A1V2IAX8</accession>
<dbReference type="PANTHER" id="PTHR44942:SF4">
    <property type="entry name" value="METHYLTRANSFERASE TYPE 11 DOMAIN-CONTAINING PROTEIN"/>
    <property type="match status" value="1"/>
</dbReference>
<comment type="similarity">
    <text evidence="1">Belongs to the methyltransferase superfamily.</text>
</comment>
<comment type="caution">
    <text evidence="5">The sequence shown here is derived from an EMBL/GenBank/DDBJ whole genome shotgun (WGS) entry which is preliminary data.</text>
</comment>
<sequence length="249" mass="27621">MGSRSLFDPLVDAYDAARPTYPDALFDDLARLAGRPLAGADVVEVGAGTGIATRSLLGRGARVVPFDIGPGMLARLRERTPGIPAVLADAEALPLRAGVADLVCYAQAWHWTRVPAAAAEAARVLRPGGALAVWWNDVDAEDEHWWGRQQDRLEAMNPAYQRGYRARPWADELRWTGQFADVVTLAGRWARRIDVDTYLTWLRSKSYVAEIGDRLADFLDAERRSMLRAFPDGIIEEPFRTVLVVARRP</sequence>
<dbReference type="GO" id="GO:0008757">
    <property type="term" value="F:S-adenosylmethionine-dependent methyltransferase activity"/>
    <property type="evidence" value="ECO:0007669"/>
    <property type="project" value="InterPro"/>
</dbReference>
<keyword evidence="6" id="KW-1185">Reference proteome</keyword>
<dbReference type="STRING" id="1834516.BL253_15185"/>
<dbReference type="RefSeq" id="WP_076817517.1">
    <property type="nucleotide sequence ID" value="NZ_MOMC01000028.1"/>
</dbReference>
<evidence type="ECO:0000313" key="6">
    <source>
        <dbReference type="Proteomes" id="UP000188929"/>
    </source>
</evidence>
<feature type="domain" description="Methyltransferase type 11" evidence="4">
    <location>
        <begin position="43"/>
        <end position="132"/>
    </location>
</feature>
<keyword evidence="2" id="KW-0489">Methyltransferase</keyword>
<dbReference type="InterPro" id="IPR029063">
    <property type="entry name" value="SAM-dependent_MTases_sf"/>
</dbReference>
<organism evidence="5 6">
    <name type="scientific">Pseudofrankia asymbiotica</name>
    <dbReference type="NCBI Taxonomy" id="1834516"/>
    <lineage>
        <taxon>Bacteria</taxon>
        <taxon>Bacillati</taxon>
        <taxon>Actinomycetota</taxon>
        <taxon>Actinomycetes</taxon>
        <taxon>Frankiales</taxon>
        <taxon>Frankiaceae</taxon>
        <taxon>Pseudofrankia</taxon>
    </lineage>
</organism>
<evidence type="ECO:0000313" key="5">
    <source>
        <dbReference type="EMBL" id="ONH30245.1"/>
    </source>
</evidence>
<dbReference type="AlphaFoldDB" id="A0A1V2IAX8"/>
<dbReference type="OrthoDB" id="9797252at2"/>
<dbReference type="Gene3D" id="3.40.50.150">
    <property type="entry name" value="Vaccinia Virus protein VP39"/>
    <property type="match status" value="1"/>
</dbReference>
<dbReference type="PANTHER" id="PTHR44942">
    <property type="entry name" value="METHYLTRANSF_11 DOMAIN-CONTAINING PROTEIN"/>
    <property type="match status" value="1"/>
</dbReference>
<proteinExistence type="inferred from homology"/>
<dbReference type="EMBL" id="MOMC01000028">
    <property type="protein sequence ID" value="ONH30245.1"/>
    <property type="molecule type" value="Genomic_DNA"/>
</dbReference>
<gene>
    <name evidence="5" type="ORF">BL253_15185</name>
</gene>
<keyword evidence="3" id="KW-0808">Transferase</keyword>
<evidence type="ECO:0000256" key="3">
    <source>
        <dbReference type="ARBA" id="ARBA00022679"/>
    </source>
</evidence>
<name>A0A1V2IAX8_9ACTN</name>
<dbReference type="SUPFAM" id="SSF53335">
    <property type="entry name" value="S-adenosyl-L-methionine-dependent methyltransferases"/>
    <property type="match status" value="1"/>
</dbReference>
<evidence type="ECO:0000256" key="2">
    <source>
        <dbReference type="ARBA" id="ARBA00022603"/>
    </source>
</evidence>
<evidence type="ECO:0000259" key="4">
    <source>
        <dbReference type="Pfam" id="PF08241"/>
    </source>
</evidence>
<dbReference type="CDD" id="cd02440">
    <property type="entry name" value="AdoMet_MTases"/>
    <property type="match status" value="1"/>
</dbReference>